<dbReference type="InterPro" id="IPR008988">
    <property type="entry name" value="Transcriptional_repressor_C"/>
</dbReference>
<keyword evidence="1" id="KW-0408">Iron</keyword>
<dbReference type="RefSeq" id="WP_002604441.1">
    <property type="nucleotide sequence ID" value="NZ_CACRUH010000011.1"/>
</dbReference>
<dbReference type="Proteomes" id="UP000261023">
    <property type="component" value="Unassembled WGS sequence"/>
</dbReference>
<protein>
    <submittedName>
        <fullName evidence="3">Ferrous iron transport protein A</fullName>
    </submittedName>
</protein>
<dbReference type="PANTHER" id="PTHR43151:SF1">
    <property type="entry name" value="SSR2333 PROTEIN"/>
    <property type="match status" value="1"/>
</dbReference>
<dbReference type="InterPro" id="IPR007167">
    <property type="entry name" value="Fe-transptr_FeoA-like"/>
</dbReference>
<dbReference type="InterPro" id="IPR038157">
    <property type="entry name" value="FeoA_core_dom"/>
</dbReference>
<dbReference type="Pfam" id="PF04023">
    <property type="entry name" value="FeoA"/>
    <property type="match status" value="1"/>
</dbReference>
<evidence type="ECO:0000313" key="3">
    <source>
        <dbReference type="EMBL" id="RGD66731.1"/>
    </source>
</evidence>
<dbReference type="OrthoDB" id="3182299at2"/>
<accession>A0A3E3DBU4</accession>
<dbReference type="SUPFAM" id="SSF50037">
    <property type="entry name" value="C-terminal domain of transcriptional repressors"/>
    <property type="match status" value="1"/>
</dbReference>
<organism evidence="3 4">
    <name type="scientific">Hungatella hathewayi</name>
    <dbReference type="NCBI Taxonomy" id="154046"/>
    <lineage>
        <taxon>Bacteria</taxon>
        <taxon>Bacillati</taxon>
        <taxon>Bacillota</taxon>
        <taxon>Clostridia</taxon>
        <taxon>Lachnospirales</taxon>
        <taxon>Lachnospiraceae</taxon>
        <taxon>Hungatella</taxon>
    </lineage>
</organism>
<dbReference type="SMART" id="SM00899">
    <property type="entry name" value="FeoA"/>
    <property type="match status" value="1"/>
</dbReference>
<dbReference type="AlphaFoldDB" id="A0A3E3DBU4"/>
<dbReference type="Gene3D" id="2.30.30.90">
    <property type="match status" value="1"/>
</dbReference>
<reference evidence="3 4" key="1">
    <citation type="submission" date="2018-08" db="EMBL/GenBank/DDBJ databases">
        <title>A genome reference for cultivated species of the human gut microbiota.</title>
        <authorList>
            <person name="Zou Y."/>
            <person name="Xue W."/>
            <person name="Luo G."/>
        </authorList>
    </citation>
    <scope>NUCLEOTIDE SEQUENCE [LARGE SCALE GENOMIC DNA]</scope>
    <source>
        <strain evidence="3 4">AF19-13AC</strain>
    </source>
</reference>
<name>A0A3E3DBU4_9FIRM</name>
<dbReference type="EMBL" id="QTJW01000036">
    <property type="protein sequence ID" value="RGD66731.1"/>
    <property type="molecule type" value="Genomic_DNA"/>
</dbReference>
<dbReference type="InterPro" id="IPR053184">
    <property type="entry name" value="FeoA-like"/>
</dbReference>
<gene>
    <name evidence="3" type="ORF">DWX31_31115</name>
</gene>
<sequence length="76" mass="8327">MKKLSETSSGERGIICDIEGDTRFLSRITSIGLTPGCPVTVLQNERKRPLLLFSRDSMIALNREECGKIMIGGTGK</sequence>
<dbReference type="PANTHER" id="PTHR43151">
    <property type="entry name" value="FEOA FAMILY PROTEIN"/>
    <property type="match status" value="1"/>
</dbReference>
<evidence type="ECO:0000256" key="1">
    <source>
        <dbReference type="ARBA" id="ARBA00023004"/>
    </source>
</evidence>
<feature type="domain" description="Ferrous iron transporter FeoA-like" evidence="2">
    <location>
        <begin position="2"/>
        <end position="73"/>
    </location>
</feature>
<proteinExistence type="predicted"/>
<evidence type="ECO:0000259" key="2">
    <source>
        <dbReference type="SMART" id="SM00899"/>
    </source>
</evidence>
<dbReference type="GO" id="GO:0046914">
    <property type="term" value="F:transition metal ion binding"/>
    <property type="evidence" value="ECO:0007669"/>
    <property type="project" value="InterPro"/>
</dbReference>
<comment type="caution">
    <text evidence="3">The sequence shown here is derived from an EMBL/GenBank/DDBJ whole genome shotgun (WGS) entry which is preliminary data.</text>
</comment>
<evidence type="ECO:0000313" key="4">
    <source>
        <dbReference type="Proteomes" id="UP000261023"/>
    </source>
</evidence>